<proteinExistence type="predicted"/>
<evidence type="ECO:0000313" key="2">
    <source>
        <dbReference type="Proteomes" id="UP001631969"/>
    </source>
</evidence>
<organism evidence="1 2">
    <name type="scientific">Paenibacillus mesotrionivorans</name>
    <dbReference type="NCBI Taxonomy" id="3160968"/>
    <lineage>
        <taxon>Bacteria</taxon>
        <taxon>Bacillati</taxon>
        <taxon>Bacillota</taxon>
        <taxon>Bacilli</taxon>
        <taxon>Bacillales</taxon>
        <taxon>Paenibacillaceae</taxon>
        <taxon>Paenibacillus</taxon>
    </lineage>
</organism>
<evidence type="ECO:0000313" key="1">
    <source>
        <dbReference type="EMBL" id="MFM9329880.1"/>
    </source>
</evidence>
<keyword evidence="2" id="KW-1185">Reference proteome</keyword>
<dbReference type="EMBL" id="JBJURJ010000010">
    <property type="protein sequence ID" value="MFM9329880.1"/>
    <property type="molecule type" value="Genomic_DNA"/>
</dbReference>
<accession>A0ACC7NZE4</accession>
<comment type="caution">
    <text evidence="1">The sequence shown here is derived from an EMBL/GenBank/DDBJ whole genome shotgun (WGS) entry which is preliminary data.</text>
</comment>
<gene>
    <name evidence="1" type="ORF">ACI1P1_16415</name>
</gene>
<reference evidence="1" key="1">
    <citation type="submission" date="2024-12" db="EMBL/GenBank/DDBJ databases">
        <authorList>
            <person name="Wu N."/>
        </authorList>
    </citation>
    <scope>NUCLEOTIDE SEQUENCE</scope>
    <source>
        <strain evidence="1">P15</strain>
    </source>
</reference>
<dbReference type="Proteomes" id="UP001631969">
    <property type="component" value="Unassembled WGS sequence"/>
</dbReference>
<protein>
    <submittedName>
        <fullName evidence="1">Uncharacterized protein</fullName>
    </submittedName>
</protein>
<name>A0ACC7NZE4_9BACL</name>
<sequence length="243" mass="26537">MEENRKKEPCNCGQKAESSDFLGPAGGKLQSNSLRANACLSNQSDFINGAVVSQGTSYNIIDLAKWVSWQSFQSPYYGVLPISIILAHWAFEHGWSRSSFQSAWNPGFQTGNCGYDGTSDGTPHGTFFNNVIEGVSAYAHLIISGYRHVQFAYSDGGFGNTGLNAACTALRYGYYSGYTGSSTSYCASSNSFALNSTATRRLWTASGGYENMYETITGRDCLNNYTYQQSSDPNVYGFSNISW</sequence>